<evidence type="ECO:0000313" key="2">
    <source>
        <dbReference type="EMBL" id="CAL1711941.1"/>
    </source>
</evidence>
<proteinExistence type="predicted"/>
<evidence type="ECO:0000256" key="1">
    <source>
        <dbReference type="SAM" id="MobiDB-lite"/>
    </source>
</evidence>
<gene>
    <name evidence="2" type="ORF">GFSPODELE1_LOCUS8578</name>
</gene>
<keyword evidence="3" id="KW-1185">Reference proteome</keyword>
<accession>A0ABP1DVV5</accession>
<feature type="compositionally biased region" description="Acidic residues" evidence="1">
    <location>
        <begin position="37"/>
        <end position="48"/>
    </location>
</feature>
<feature type="region of interest" description="Disordered" evidence="1">
    <location>
        <begin position="34"/>
        <end position="100"/>
    </location>
</feature>
<evidence type="ECO:0008006" key="4">
    <source>
        <dbReference type="Google" id="ProtNLM"/>
    </source>
</evidence>
<organism evidence="2 3">
    <name type="scientific">Somion occarium</name>
    <dbReference type="NCBI Taxonomy" id="3059160"/>
    <lineage>
        <taxon>Eukaryota</taxon>
        <taxon>Fungi</taxon>
        <taxon>Dikarya</taxon>
        <taxon>Basidiomycota</taxon>
        <taxon>Agaricomycotina</taxon>
        <taxon>Agaricomycetes</taxon>
        <taxon>Polyporales</taxon>
        <taxon>Cerrenaceae</taxon>
        <taxon>Somion</taxon>
    </lineage>
</organism>
<dbReference type="EMBL" id="OZ037949">
    <property type="protein sequence ID" value="CAL1711941.1"/>
    <property type="molecule type" value="Genomic_DNA"/>
</dbReference>
<protein>
    <recommendedName>
        <fullName evidence="4">Secreted protein</fullName>
    </recommendedName>
</protein>
<feature type="compositionally biased region" description="Basic and acidic residues" evidence="1">
    <location>
        <begin position="90"/>
        <end position="100"/>
    </location>
</feature>
<evidence type="ECO:0000313" key="3">
    <source>
        <dbReference type="Proteomes" id="UP001497453"/>
    </source>
</evidence>
<name>A0ABP1DVV5_9APHY</name>
<reference evidence="3" key="1">
    <citation type="submission" date="2024-04" db="EMBL/GenBank/DDBJ databases">
        <authorList>
            <person name="Shaw F."/>
            <person name="Minotto A."/>
        </authorList>
    </citation>
    <scope>NUCLEOTIDE SEQUENCE [LARGE SCALE GENOMIC DNA]</scope>
</reference>
<sequence>MPKGGEICAAICSVCCICCSNNLANWCLLKSGRNRDDDEDDYNDDFEQDEARHGQHAEATHLENQRKAKDGGNKANKPKTETHNQPSPRETMRAAAQREV</sequence>
<dbReference type="Proteomes" id="UP001497453">
    <property type="component" value="Chromosome 6"/>
</dbReference>
<feature type="compositionally biased region" description="Basic and acidic residues" evidence="1">
    <location>
        <begin position="49"/>
        <end position="82"/>
    </location>
</feature>